<sequence>MNSPPVWRKSSRSEGSTNAECVELASLDGSVGIRDSKNPHTPHITVGREGLARLLDQIKDGSLDPH</sequence>
<name>A0A7K1KSG5_9ACTN</name>
<dbReference type="RefSeq" id="WP_214616377.1">
    <property type="nucleotide sequence ID" value="NZ_WOFH01000001.1"/>
</dbReference>
<evidence type="ECO:0000259" key="1">
    <source>
        <dbReference type="Pfam" id="PF04149"/>
    </source>
</evidence>
<dbReference type="Pfam" id="PF04149">
    <property type="entry name" value="DUF397"/>
    <property type="match status" value="1"/>
</dbReference>
<gene>
    <name evidence="2" type="ORF">GNZ18_00665</name>
</gene>
<organism evidence="2 3">
    <name type="scientific">Actinomadura litoris</name>
    <dbReference type="NCBI Taxonomy" id="2678616"/>
    <lineage>
        <taxon>Bacteria</taxon>
        <taxon>Bacillati</taxon>
        <taxon>Actinomycetota</taxon>
        <taxon>Actinomycetes</taxon>
        <taxon>Streptosporangiales</taxon>
        <taxon>Thermomonosporaceae</taxon>
        <taxon>Actinomadura</taxon>
    </lineage>
</organism>
<dbReference type="EMBL" id="WOFH01000001">
    <property type="protein sequence ID" value="MUN35120.1"/>
    <property type="molecule type" value="Genomic_DNA"/>
</dbReference>
<protein>
    <submittedName>
        <fullName evidence="2">DUF397 domain-containing protein</fullName>
    </submittedName>
</protein>
<evidence type="ECO:0000313" key="3">
    <source>
        <dbReference type="Proteomes" id="UP000432015"/>
    </source>
</evidence>
<keyword evidence="3" id="KW-1185">Reference proteome</keyword>
<dbReference type="InterPro" id="IPR007278">
    <property type="entry name" value="DUF397"/>
</dbReference>
<evidence type="ECO:0000313" key="2">
    <source>
        <dbReference type="EMBL" id="MUN35120.1"/>
    </source>
</evidence>
<dbReference type="AlphaFoldDB" id="A0A7K1KSG5"/>
<dbReference type="Proteomes" id="UP000432015">
    <property type="component" value="Unassembled WGS sequence"/>
</dbReference>
<comment type="caution">
    <text evidence="2">The sequence shown here is derived from an EMBL/GenBank/DDBJ whole genome shotgun (WGS) entry which is preliminary data.</text>
</comment>
<reference evidence="2 3" key="1">
    <citation type="submission" date="2019-11" db="EMBL/GenBank/DDBJ databases">
        <authorList>
            <person name="Cao P."/>
        </authorList>
    </citation>
    <scope>NUCLEOTIDE SEQUENCE [LARGE SCALE GENOMIC DNA]</scope>
    <source>
        <strain evidence="2 3">NEAU-AAG5</strain>
    </source>
</reference>
<feature type="domain" description="DUF397" evidence="1">
    <location>
        <begin position="6"/>
        <end position="59"/>
    </location>
</feature>
<accession>A0A7K1KSG5</accession>
<proteinExistence type="predicted"/>